<dbReference type="GO" id="GO:0006355">
    <property type="term" value="P:regulation of DNA-templated transcription"/>
    <property type="evidence" value="ECO:0007669"/>
    <property type="project" value="InterPro"/>
</dbReference>
<proteinExistence type="inferred from homology"/>
<keyword evidence="3 7" id="KW-0378">Hydrolase</keyword>
<evidence type="ECO:0000256" key="4">
    <source>
        <dbReference type="ARBA" id="ARBA00022813"/>
    </source>
</evidence>
<dbReference type="SMART" id="SM00530">
    <property type="entry name" value="HTH_XRE"/>
    <property type="match status" value="1"/>
</dbReference>
<dbReference type="Proteomes" id="UP000075424">
    <property type="component" value="Unassembled WGS sequence"/>
</dbReference>
<protein>
    <submittedName>
        <fullName evidence="9">SOS-response repressor and protease LexA</fullName>
        <ecNumber evidence="9">3.4.21.88</ecNumber>
    </submittedName>
</protein>
<dbReference type="PATRIC" id="fig|1422.18.peg.1822"/>
<dbReference type="InterPro" id="IPR036286">
    <property type="entry name" value="LexA/Signal_pep-like_sf"/>
</dbReference>
<evidence type="ECO:0000313" key="10">
    <source>
        <dbReference type="Proteomes" id="UP000075424"/>
    </source>
</evidence>
<dbReference type="GO" id="GO:0006281">
    <property type="term" value="P:DNA repair"/>
    <property type="evidence" value="ECO:0007669"/>
    <property type="project" value="UniProtKB-KW"/>
</dbReference>
<dbReference type="Gene3D" id="1.10.260.40">
    <property type="entry name" value="lambda repressor-like DNA-binding domains"/>
    <property type="match status" value="1"/>
</dbReference>
<dbReference type="GO" id="GO:0009432">
    <property type="term" value="P:SOS response"/>
    <property type="evidence" value="ECO:0007669"/>
    <property type="project" value="UniProtKB-KW"/>
</dbReference>
<dbReference type="SUPFAM" id="SSF51306">
    <property type="entry name" value="LexA/Signal peptidase"/>
    <property type="match status" value="1"/>
</dbReference>
<dbReference type="CDD" id="cd00093">
    <property type="entry name" value="HTH_XRE"/>
    <property type="match status" value="1"/>
</dbReference>
<dbReference type="PANTHER" id="PTHR33516">
    <property type="entry name" value="LEXA REPRESSOR"/>
    <property type="match status" value="1"/>
</dbReference>
<dbReference type="AlphaFoldDB" id="A0A150M8X1"/>
<evidence type="ECO:0000256" key="7">
    <source>
        <dbReference type="RuleBase" id="RU003991"/>
    </source>
</evidence>
<dbReference type="SUPFAM" id="SSF47413">
    <property type="entry name" value="lambda repressor-like DNA-binding domains"/>
    <property type="match status" value="1"/>
</dbReference>
<dbReference type="PROSITE" id="PS50943">
    <property type="entry name" value="HTH_CROC1"/>
    <property type="match status" value="1"/>
</dbReference>
<evidence type="ECO:0000256" key="3">
    <source>
        <dbReference type="ARBA" id="ARBA00022801"/>
    </source>
</evidence>
<gene>
    <name evidence="9" type="ORF">B4109_3249</name>
</gene>
<evidence type="ECO:0000256" key="1">
    <source>
        <dbReference type="ARBA" id="ARBA00007484"/>
    </source>
</evidence>
<organism evidence="9 10">
    <name type="scientific">Geobacillus stearothermophilus</name>
    <name type="common">Bacillus stearothermophilus</name>
    <dbReference type="NCBI Taxonomy" id="1422"/>
    <lineage>
        <taxon>Bacteria</taxon>
        <taxon>Bacillati</taxon>
        <taxon>Bacillota</taxon>
        <taxon>Bacilli</taxon>
        <taxon>Bacillales</taxon>
        <taxon>Anoxybacillaceae</taxon>
        <taxon>Geobacillus</taxon>
    </lineage>
</organism>
<dbReference type="CDD" id="cd06529">
    <property type="entry name" value="S24_LexA-like"/>
    <property type="match status" value="1"/>
</dbReference>
<dbReference type="PRINTS" id="PR00726">
    <property type="entry name" value="LEXASERPTASE"/>
</dbReference>
<dbReference type="Pfam" id="PF00717">
    <property type="entry name" value="Peptidase_S24"/>
    <property type="match status" value="1"/>
</dbReference>
<accession>A0A150M8X1</accession>
<dbReference type="InterPro" id="IPR006197">
    <property type="entry name" value="Peptidase_S24_LexA"/>
</dbReference>
<sequence length="207" mass="23264">MMNDFYKIIGKNIEKYRKLKGISAEELGNRVGLTKKTIRRYETGEIRIINDRVLAIADALDVDPVDLYEGTDIVEFTDEVEKLPIVGAVSCGNGTIAYEAIEGYEEVPKSWVRGGKYFFLRAKGDSMINAHITDGSLLLIRRQDDVENGDIAAVLIDDDAVLKRVYKSGDTIILQSENPAYKPIILHKDDMKNVRIIGKLKKVVLNF</sequence>
<dbReference type="GO" id="GO:0003677">
    <property type="term" value="F:DNA binding"/>
    <property type="evidence" value="ECO:0007669"/>
    <property type="project" value="InterPro"/>
</dbReference>
<evidence type="ECO:0000256" key="2">
    <source>
        <dbReference type="ARBA" id="ARBA00022763"/>
    </source>
</evidence>
<keyword evidence="2" id="KW-0227">DNA damage</keyword>
<comment type="caution">
    <text evidence="9">The sequence shown here is derived from an EMBL/GenBank/DDBJ whole genome shotgun (WGS) entry which is preliminary data.</text>
</comment>
<dbReference type="Pfam" id="PF01381">
    <property type="entry name" value="HTH_3"/>
    <property type="match status" value="1"/>
</dbReference>
<dbReference type="InterPro" id="IPR010982">
    <property type="entry name" value="Lambda_DNA-bd_dom_sf"/>
</dbReference>
<evidence type="ECO:0000259" key="8">
    <source>
        <dbReference type="PROSITE" id="PS50943"/>
    </source>
</evidence>
<dbReference type="EC" id="3.4.21.88" evidence="9"/>
<comment type="similarity">
    <text evidence="1 7">Belongs to the peptidase S24 family.</text>
</comment>
<keyword evidence="9" id="KW-0645">Protease</keyword>
<dbReference type="InterPro" id="IPR001387">
    <property type="entry name" value="Cro/C1-type_HTH"/>
</dbReference>
<keyword evidence="5" id="KW-0234">DNA repair</keyword>
<dbReference type="GO" id="GO:0004252">
    <property type="term" value="F:serine-type endopeptidase activity"/>
    <property type="evidence" value="ECO:0007669"/>
    <property type="project" value="UniProtKB-EC"/>
</dbReference>
<dbReference type="InterPro" id="IPR039418">
    <property type="entry name" value="LexA-like"/>
</dbReference>
<keyword evidence="6" id="KW-0742">SOS response</keyword>
<dbReference type="InterPro" id="IPR050077">
    <property type="entry name" value="LexA_repressor"/>
</dbReference>
<dbReference type="Gene3D" id="2.10.109.10">
    <property type="entry name" value="Umud Fragment, subunit A"/>
    <property type="match status" value="1"/>
</dbReference>
<keyword evidence="4 7" id="KW-0068">Autocatalytic cleavage</keyword>
<dbReference type="PANTHER" id="PTHR33516:SF2">
    <property type="entry name" value="LEXA REPRESSOR-RELATED"/>
    <property type="match status" value="1"/>
</dbReference>
<evidence type="ECO:0000256" key="5">
    <source>
        <dbReference type="ARBA" id="ARBA00023204"/>
    </source>
</evidence>
<reference evidence="9 10" key="1">
    <citation type="submission" date="2016-01" db="EMBL/GenBank/DDBJ databases">
        <title>Draft Genome Sequences of Seven Thermophilic Sporeformers Isolated from Foods.</title>
        <authorList>
            <person name="Berendsen E.M."/>
            <person name="Wells-Bennik M.H."/>
            <person name="Krawcyk A.O."/>
            <person name="De Jong A."/>
            <person name="Holsappel S."/>
            <person name="Eijlander R.T."/>
            <person name="Kuipers O.P."/>
        </authorList>
    </citation>
    <scope>NUCLEOTIDE SEQUENCE [LARGE SCALE GENOMIC DNA]</scope>
    <source>
        <strain evidence="9 10">B4109</strain>
    </source>
</reference>
<name>A0A150M8X1_GEOSE</name>
<dbReference type="InterPro" id="IPR015927">
    <property type="entry name" value="Peptidase_S24_S26A/B/C"/>
</dbReference>
<evidence type="ECO:0000313" key="9">
    <source>
        <dbReference type="EMBL" id="KYD21044.1"/>
    </source>
</evidence>
<evidence type="ECO:0000256" key="6">
    <source>
        <dbReference type="ARBA" id="ARBA00023236"/>
    </source>
</evidence>
<dbReference type="EMBL" id="LQYV01000138">
    <property type="protein sequence ID" value="KYD21044.1"/>
    <property type="molecule type" value="Genomic_DNA"/>
</dbReference>
<dbReference type="GO" id="GO:0006508">
    <property type="term" value="P:proteolysis"/>
    <property type="evidence" value="ECO:0007669"/>
    <property type="project" value="UniProtKB-KW"/>
</dbReference>
<feature type="domain" description="HTH cro/C1-type" evidence="8">
    <location>
        <begin position="13"/>
        <end position="67"/>
    </location>
</feature>